<dbReference type="EMBL" id="CP020925">
    <property type="protein sequence ID" value="ATP18566.1"/>
    <property type="molecule type" value="Genomic_DNA"/>
</dbReference>
<gene>
    <name evidence="1" type="ORF">BV87_09300</name>
</gene>
<evidence type="ECO:0008006" key="3">
    <source>
        <dbReference type="Google" id="ProtNLM"/>
    </source>
</evidence>
<sequence>MARLNKEAIFAAAKPKVREVEVEEWGVRLNVRAHTLRSRMALLDADTINADAVEEYERDQALPDDERTGVEKVERFDAAIINFIHSIVDDNGDQLFDLSDHDRFRDLSYATLVAIHMAIQQVNEVKPVSFTDLKKNSD</sequence>
<dbReference type="InterPro" id="IPR038556">
    <property type="entry name" value="TAC_Gp13-like_sf"/>
</dbReference>
<protein>
    <recommendedName>
        <fullName evidence="3">Phage tail protein</fullName>
    </recommendedName>
</protein>
<organism evidence="1 2">
    <name type="scientific">Sphingobium yanoikuyae</name>
    <name type="common">Sphingomonas yanoikuyae</name>
    <dbReference type="NCBI Taxonomy" id="13690"/>
    <lineage>
        <taxon>Bacteria</taxon>
        <taxon>Pseudomonadati</taxon>
        <taxon>Pseudomonadota</taxon>
        <taxon>Alphaproteobacteria</taxon>
        <taxon>Sphingomonadales</taxon>
        <taxon>Sphingomonadaceae</taxon>
        <taxon>Sphingobium</taxon>
    </lineage>
</organism>
<dbReference type="RefSeq" id="WP_048938319.1">
    <property type="nucleotide sequence ID" value="NZ_CP020925.1"/>
</dbReference>
<name>A0A0J9CYS6_SPHYA</name>
<evidence type="ECO:0000313" key="2">
    <source>
        <dbReference type="Proteomes" id="UP000037029"/>
    </source>
</evidence>
<dbReference type="Gene3D" id="3.30.2220.20">
    <property type="entry name" value="Phage tail assembly chaperone gp13-like"/>
    <property type="match status" value="1"/>
</dbReference>
<dbReference type="Proteomes" id="UP000037029">
    <property type="component" value="Chromosome"/>
</dbReference>
<proteinExistence type="predicted"/>
<reference evidence="1 2" key="1">
    <citation type="submission" date="2017-04" db="EMBL/GenBank/DDBJ databases">
        <title>Characterization, genome and methylation analysis of a phthalic acid esters degrading strain Sphingobium yanoikuyae SHJ.</title>
        <authorList>
            <person name="Feng L."/>
        </authorList>
    </citation>
    <scope>NUCLEOTIDE SEQUENCE [LARGE SCALE GENOMIC DNA]</scope>
    <source>
        <strain evidence="1 2">SHJ</strain>
    </source>
</reference>
<dbReference type="AlphaFoldDB" id="A0A0J9CYS6"/>
<evidence type="ECO:0000313" key="1">
    <source>
        <dbReference type="EMBL" id="ATP18566.1"/>
    </source>
</evidence>
<accession>A0A0J9CYS6</accession>